<comment type="caution">
    <text evidence="3">The sequence shown here is derived from an EMBL/GenBank/DDBJ whole genome shotgun (WGS) entry which is preliminary data.</text>
</comment>
<gene>
    <name evidence="3" type="ORF">OIU74_002652</name>
</gene>
<feature type="region of interest" description="Disordered" evidence="1">
    <location>
        <begin position="159"/>
        <end position="187"/>
    </location>
</feature>
<proteinExistence type="predicted"/>
<protein>
    <submittedName>
        <fullName evidence="3">UBIQUITIN CARBOXYL-TERMINAL HYDROLASE 5</fullName>
    </submittedName>
</protein>
<dbReference type="Proteomes" id="UP001151752">
    <property type="component" value="Chromosome 16"/>
</dbReference>
<organism evidence="3 4">
    <name type="scientific">Salix koriyanagi</name>
    <dbReference type="NCBI Taxonomy" id="2511006"/>
    <lineage>
        <taxon>Eukaryota</taxon>
        <taxon>Viridiplantae</taxon>
        <taxon>Streptophyta</taxon>
        <taxon>Embryophyta</taxon>
        <taxon>Tracheophyta</taxon>
        <taxon>Spermatophyta</taxon>
        <taxon>Magnoliopsida</taxon>
        <taxon>eudicotyledons</taxon>
        <taxon>Gunneridae</taxon>
        <taxon>Pentapetalae</taxon>
        <taxon>rosids</taxon>
        <taxon>fabids</taxon>
        <taxon>Malpighiales</taxon>
        <taxon>Salicaceae</taxon>
        <taxon>Saliceae</taxon>
        <taxon>Salix</taxon>
    </lineage>
</organism>
<dbReference type="InterPro" id="IPR050185">
    <property type="entry name" value="Ub_carboxyl-term_hydrolase"/>
</dbReference>
<feature type="domain" description="Peptidase C19 ubiquitin carboxyl-terminal hydrolase" evidence="2">
    <location>
        <begin position="4"/>
        <end position="90"/>
    </location>
</feature>
<name>A0A9Q0X4P2_9ROSI</name>
<reference evidence="3" key="2">
    <citation type="journal article" date="2023" name="Int. J. Mol. Sci.">
        <title>De Novo Assembly and Annotation of 11 Diverse Shrub Willow (Salix) Genomes Reveals Novel Gene Organization in Sex-Linked Regions.</title>
        <authorList>
            <person name="Hyden B."/>
            <person name="Feng K."/>
            <person name="Yates T.B."/>
            <person name="Jawdy S."/>
            <person name="Cereghino C."/>
            <person name="Smart L.B."/>
            <person name="Muchero W."/>
        </authorList>
    </citation>
    <scope>NUCLEOTIDE SEQUENCE</scope>
    <source>
        <tissue evidence="3">Shoot tip</tissue>
    </source>
</reference>
<evidence type="ECO:0000256" key="1">
    <source>
        <dbReference type="SAM" id="MobiDB-lite"/>
    </source>
</evidence>
<dbReference type="Gene3D" id="3.90.70.10">
    <property type="entry name" value="Cysteine proteinases"/>
    <property type="match status" value="1"/>
</dbReference>
<dbReference type="Pfam" id="PF00443">
    <property type="entry name" value="UCH"/>
    <property type="match status" value="1"/>
</dbReference>
<evidence type="ECO:0000313" key="4">
    <source>
        <dbReference type="Proteomes" id="UP001151752"/>
    </source>
</evidence>
<accession>A0A9Q0X4P2</accession>
<dbReference type="PANTHER" id="PTHR21646">
    <property type="entry name" value="UBIQUITIN CARBOXYL-TERMINAL HYDROLASE"/>
    <property type="match status" value="1"/>
</dbReference>
<dbReference type="AlphaFoldDB" id="A0A9Q0X4P2"/>
<evidence type="ECO:0000259" key="2">
    <source>
        <dbReference type="Pfam" id="PF00443"/>
    </source>
</evidence>
<evidence type="ECO:0000313" key="3">
    <source>
        <dbReference type="EMBL" id="KAJ6778906.1"/>
    </source>
</evidence>
<sequence>MLMSRPDEEVADEYWANHIARNDSIIVDVCQGQYKSTLVCPECNKISVTFDPFMYLSLPLQSTTTRSMTVMKNRDELKLAEVITLTAVTHAHKLMDDKFLGLTYLMLFTVRNHLFERLINRCQEQETGDIQKVAHTVLSPLLRSESLRQADIAEPCSSLAASNTGHNSSSGEVCTSPVSDSMNKDSSGSRAVTLLKLQLPVG</sequence>
<dbReference type="EMBL" id="JAPFFM010000001">
    <property type="protein sequence ID" value="KAJ6778906.1"/>
    <property type="molecule type" value="Genomic_DNA"/>
</dbReference>
<keyword evidence="4" id="KW-1185">Reference proteome</keyword>
<dbReference type="InterPro" id="IPR001394">
    <property type="entry name" value="Peptidase_C19_UCH"/>
</dbReference>
<reference evidence="3" key="1">
    <citation type="submission" date="2022-11" db="EMBL/GenBank/DDBJ databases">
        <authorList>
            <person name="Hyden B.L."/>
            <person name="Feng K."/>
            <person name="Yates T."/>
            <person name="Jawdy S."/>
            <person name="Smart L.B."/>
            <person name="Muchero W."/>
        </authorList>
    </citation>
    <scope>NUCLEOTIDE SEQUENCE</scope>
    <source>
        <tissue evidence="3">Shoot tip</tissue>
    </source>
</reference>
<dbReference type="PANTHER" id="PTHR21646:SF18">
    <property type="entry name" value="UBIQUITIN CARBOXYL-TERMINAL HYDROLASE 5"/>
    <property type="match status" value="1"/>
</dbReference>
<keyword evidence="3" id="KW-0378">Hydrolase</keyword>
<dbReference type="GO" id="GO:0004843">
    <property type="term" value="F:cysteine-type deubiquitinase activity"/>
    <property type="evidence" value="ECO:0007669"/>
    <property type="project" value="InterPro"/>
</dbReference>
<dbReference type="SUPFAM" id="SSF54001">
    <property type="entry name" value="Cysteine proteinases"/>
    <property type="match status" value="1"/>
</dbReference>
<dbReference type="InterPro" id="IPR038765">
    <property type="entry name" value="Papain-like_cys_pep_sf"/>
</dbReference>
<dbReference type="GO" id="GO:0016579">
    <property type="term" value="P:protein deubiquitination"/>
    <property type="evidence" value="ECO:0007669"/>
    <property type="project" value="InterPro"/>
</dbReference>